<dbReference type="AlphaFoldDB" id="A0A9W6NU68"/>
<dbReference type="EMBL" id="BSFQ01000001">
    <property type="protein sequence ID" value="GLL09283.1"/>
    <property type="molecule type" value="Genomic_DNA"/>
</dbReference>
<comment type="caution">
    <text evidence="1">The sequence shown here is derived from an EMBL/GenBank/DDBJ whole genome shotgun (WGS) entry which is preliminary data.</text>
</comment>
<dbReference type="Proteomes" id="UP001143463">
    <property type="component" value="Unassembled WGS sequence"/>
</dbReference>
<reference evidence="1" key="2">
    <citation type="submission" date="2023-01" db="EMBL/GenBank/DDBJ databases">
        <authorList>
            <person name="Sun Q."/>
            <person name="Evtushenko L."/>
        </authorList>
    </citation>
    <scope>NUCLEOTIDE SEQUENCE</scope>
    <source>
        <strain evidence="1">VKM Ac-1069</strain>
    </source>
</reference>
<dbReference type="Gene3D" id="3.40.50.200">
    <property type="entry name" value="Peptidase S8/S53 domain"/>
    <property type="match status" value="1"/>
</dbReference>
<dbReference type="SUPFAM" id="SSF52743">
    <property type="entry name" value="Subtilisin-like"/>
    <property type="match status" value="1"/>
</dbReference>
<organism evidence="1 2">
    <name type="scientific">Pseudonocardia halophobica</name>
    <dbReference type="NCBI Taxonomy" id="29401"/>
    <lineage>
        <taxon>Bacteria</taxon>
        <taxon>Bacillati</taxon>
        <taxon>Actinomycetota</taxon>
        <taxon>Actinomycetes</taxon>
        <taxon>Pseudonocardiales</taxon>
        <taxon>Pseudonocardiaceae</taxon>
        <taxon>Pseudonocardia</taxon>
    </lineage>
</organism>
<dbReference type="GO" id="GO:0004252">
    <property type="term" value="F:serine-type endopeptidase activity"/>
    <property type="evidence" value="ECO:0007669"/>
    <property type="project" value="InterPro"/>
</dbReference>
<sequence length="256" mass="28450">MVANAALRLLGRYPSLTANAVRALLLASVTESDRVVDLGQMAKSLEAQRRLTGYGRLDVDRAVSSTSHRVVMLSESAIKVDDVHIYSVAMPGSFFESGGVRTICMALAYDPPVRPTRLDYLANRMSVNLFYRASQDLVLSEFVKNPPTVESSNEEADGDVPRALASYRIPLLPPDTARSRGTNHFGRFERKIRYDRSEGEEIVVAVRNINRWDTPGAQQDYALVITLERDDEHAPIYAEARAQLPALLDVEVETEV</sequence>
<keyword evidence="2" id="KW-1185">Reference proteome</keyword>
<evidence type="ECO:0000313" key="1">
    <source>
        <dbReference type="EMBL" id="GLL09283.1"/>
    </source>
</evidence>
<accession>A0A9W6NU68</accession>
<evidence type="ECO:0000313" key="2">
    <source>
        <dbReference type="Proteomes" id="UP001143463"/>
    </source>
</evidence>
<proteinExistence type="predicted"/>
<dbReference type="InterPro" id="IPR036852">
    <property type="entry name" value="Peptidase_S8/S53_dom_sf"/>
</dbReference>
<gene>
    <name evidence="1" type="ORF">GCM10017577_04230</name>
</gene>
<reference evidence="1" key="1">
    <citation type="journal article" date="2014" name="Int. J. Syst. Evol. Microbiol.">
        <title>Complete genome sequence of Corynebacterium casei LMG S-19264T (=DSM 44701T), isolated from a smear-ripened cheese.</title>
        <authorList>
            <consortium name="US DOE Joint Genome Institute (JGI-PGF)"/>
            <person name="Walter F."/>
            <person name="Albersmeier A."/>
            <person name="Kalinowski J."/>
            <person name="Ruckert C."/>
        </authorList>
    </citation>
    <scope>NUCLEOTIDE SEQUENCE</scope>
    <source>
        <strain evidence="1">VKM Ac-1069</strain>
    </source>
</reference>
<dbReference type="GO" id="GO:0006508">
    <property type="term" value="P:proteolysis"/>
    <property type="evidence" value="ECO:0007669"/>
    <property type="project" value="InterPro"/>
</dbReference>
<name>A0A9W6NU68_9PSEU</name>
<evidence type="ECO:0008006" key="3">
    <source>
        <dbReference type="Google" id="ProtNLM"/>
    </source>
</evidence>
<protein>
    <recommendedName>
        <fullName evidence="3">Peptidase S8/S53 domain-containing protein</fullName>
    </recommendedName>
</protein>